<gene>
    <name evidence="2" type="ORF">BDZ85DRAFT_270256</name>
</gene>
<protein>
    <submittedName>
        <fullName evidence="2">Uncharacterized protein</fullName>
    </submittedName>
</protein>
<dbReference type="Proteomes" id="UP000799538">
    <property type="component" value="Unassembled WGS sequence"/>
</dbReference>
<keyword evidence="3" id="KW-1185">Reference proteome</keyword>
<sequence length="58" mass="6343">MWITEVAGDPVIFCRAASASRYISTSSIISISLSLFFFSSALFACMSKSLPFLTMDSH</sequence>
<organism evidence="2 3">
    <name type="scientific">Elsinoe ampelina</name>
    <dbReference type="NCBI Taxonomy" id="302913"/>
    <lineage>
        <taxon>Eukaryota</taxon>
        <taxon>Fungi</taxon>
        <taxon>Dikarya</taxon>
        <taxon>Ascomycota</taxon>
        <taxon>Pezizomycotina</taxon>
        <taxon>Dothideomycetes</taxon>
        <taxon>Dothideomycetidae</taxon>
        <taxon>Myriangiales</taxon>
        <taxon>Elsinoaceae</taxon>
        <taxon>Elsinoe</taxon>
    </lineage>
</organism>
<keyword evidence="1" id="KW-0812">Transmembrane</keyword>
<feature type="transmembrane region" description="Helical" evidence="1">
    <location>
        <begin position="28"/>
        <end position="46"/>
    </location>
</feature>
<dbReference type="EMBL" id="ML992542">
    <property type="protein sequence ID" value="KAF2218482.1"/>
    <property type="molecule type" value="Genomic_DNA"/>
</dbReference>
<keyword evidence="1" id="KW-0472">Membrane</keyword>
<keyword evidence="1" id="KW-1133">Transmembrane helix</keyword>
<dbReference type="AlphaFoldDB" id="A0A6A6FYC1"/>
<evidence type="ECO:0000313" key="2">
    <source>
        <dbReference type="EMBL" id="KAF2218482.1"/>
    </source>
</evidence>
<evidence type="ECO:0000313" key="3">
    <source>
        <dbReference type="Proteomes" id="UP000799538"/>
    </source>
</evidence>
<accession>A0A6A6FYC1</accession>
<proteinExistence type="predicted"/>
<evidence type="ECO:0000256" key="1">
    <source>
        <dbReference type="SAM" id="Phobius"/>
    </source>
</evidence>
<name>A0A6A6FYC1_9PEZI</name>
<reference evidence="3" key="1">
    <citation type="journal article" date="2020" name="Stud. Mycol.">
        <title>101 Dothideomycetes genomes: A test case for predicting lifestyles and emergence of pathogens.</title>
        <authorList>
            <person name="Haridas S."/>
            <person name="Albert R."/>
            <person name="Binder M."/>
            <person name="Bloem J."/>
            <person name="LaButti K."/>
            <person name="Salamov A."/>
            <person name="Andreopoulos B."/>
            <person name="Baker S."/>
            <person name="Barry K."/>
            <person name="Bills G."/>
            <person name="Bluhm B."/>
            <person name="Cannon C."/>
            <person name="Castanera R."/>
            <person name="Culley D."/>
            <person name="Daum C."/>
            <person name="Ezra D."/>
            <person name="Gonzalez J."/>
            <person name="Henrissat B."/>
            <person name="Kuo A."/>
            <person name="Liang C."/>
            <person name="Lipzen A."/>
            <person name="Lutzoni F."/>
            <person name="Magnuson J."/>
            <person name="Mondo S."/>
            <person name="Nolan M."/>
            <person name="Ohm R."/>
            <person name="Pangilinan J."/>
            <person name="Park H.-J."/>
            <person name="Ramirez L."/>
            <person name="Alfaro M."/>
            <person name="Sun H."/>
            <person name="Tritt A."/>
            <person name="Yoshinaga Y."/>
            <person name="Zwiers L.-H."/>
            <person name="Turgeon B."/>
            <person name="Goodwin S."/>
            <person name="Spatafora J."/>
            <person name="Crous P."/>
            <person name="Grigoriev I."/>
        </authorList>
    </citation>
    <scope>NUCLEOTIDE SEQUENCE [LARGE SCALE GENOMIC DNA]</scope>
    <source>
        <strain evidence="3">CECT 20119</strain>
    </source>
</reference>